<evidence type="ECO:0000313" key="2">
    <source>
        <dbReference type="Proteomes" id="UP000199758"/>
    </source>
</evidence>
<dbReference type="STRING" id="490188.SAMN04488068_0669"/>
<dbReference type="AlphaFoldDB" id="A0A1M5KNI1"/>
<name>A0A1M5KNI1_9GAMM</name>
<reference evidence="1 2" key="1">
    <citation type="submission" date="2016-11" db="EMBL/GenBank/DDBJ databases">
        <authorList>
            <person name="Jaros S."/>
            <person name="Januszkiewicz K."/>
            <person name="Wedrychowicz H."/>
        </authorList>
    </citation>
    <scope>NUCLEOTIDE SEQUENCE [LARGE SCALE GENOMIC DNA]</scope>
    <source>
        <strain evidence="1 2">CGMCC 1.7049</strain>
    </source>
</reference>
<dbReference type="EMBL" id="FQWZ01000001">
    <property type="protein sequence ID" value="SHG54337.1"/>
    <property type="molecule type" value="Genomic_DNA"/>
</dbReference>
<dbReference type="RefSeq" id="WP_072893851.1">
    <property type="nucleotide sequence ID" value="NZ_FQWZ01000001.1"/>
</dbReference>
<dbReference type="Proteomes" id="UP000199758">
    <property type="component" value="Unassembled WGS sequence"/>
</dbReference>
<gene>
    <name evidence="1" type="ORF">SAMN04488068_0669</name>
</gene>
<accession>A0A1M5KNI1</accession>
<protein>
    <submittedName>
        <fullName evidence="1">Uncharacterized protein</fullName>
    </submittedName>
</protein>
<dbReference type="OrthoDB" id="6688124at2"/>
<sequence>MNYAKYQQDLQRIHESEVYGQAVFATAARLTRNTERKAKWRMLKALEDETLARYLAYMNRSGQQVVEPRAWALKGYAEGLALGLMPWELAMRLVRDGTRPFQQTFLRLKNNSNKPDLEFFSYVYAHEKAIEAFAVKELANEQGSLKAVERLLAG</sequence>
<organism evidence="1 2">
    <name type="scientific">Hydrocarboniphaga daqingensis</name>
    <dbReference type="NCBI Taxonomy" id="490188"/>
    <lineage>
        <taxon>Bacteria</taxon>
        <taxon>Pseudomonadati</taxon>
        <taxon>Pseudomonadota</taxon>
        <taxon>Gammaproteobacteria</taxon>
        <taxon>Nevskiales</taxon>
        <taxon>Nevskiaceae</taxon>
        <taxon>Hydrocarboniphaga</taxon>
    </lineage>
</organism>
<proteinExistence type="predicted"/>
<evidence type="ECO:0000313" key="1">
    <source>
        <dbReference type="EMBL" id="SHG54337.1"/>
    </source>
</evidence>
<keyword evidence="2" id="KW-1185">Reference proteome</keyword>